<keyword evidence="3" id="KW-0472">Membrane</keyword>
<dbReference type="Gene3D" id="2.40.160.20">
    <property type="match status" value="1"/>
</dbReference>
<keyword evidence="9" id="KW-1185">Reference proteome</keyword>
<reference evidence="8 9" key="1">
    <citation type="submission" date="2022-07" db="EMBL/GenBank/DDBJ databases">
        <authorList>
            <person name="Li W.-J."/>
            <person name="Deng Q.-Q."/>
        </authorList>
    </citation>
    <scope>NUCLEOTIDE SEQUENCE [LARGE SCALE GENOMIC DNA]</scope>
    <source>
        <strain evidence="8 9">SYSU M60028</strain>
    </source>
</reference>
<evidence type="ECO:0000256" key="3">
    <source>
        <dbReference type="ARBA" id="ARBA00023136"/>
    </source>
</evidence>
<evidence type="ECO:0000313" key="8">
    <source>
        <dbReference type="EMBL" id="MCP8940100.1"/>
    </source>
</evidence>
<evidence type="ECO:0000256" key="1">
    <source>
        <dbReference type="ARBA" id="ARBA00004442"/>
    </source>
</evidence>
<evidence type="ECO:0000256" key="6">
    <source>
        <dbReference type="SAM" id="SignalP"/>
    </source>
</evidence>
<dbReference type="PANTHER" id="PTHR34001">
    <property type="entry name" value="BLL7405 PROTEIN"/>
    <property type="match status" value="1"/>
</dbReference>
<dbReference type="InterPro" id="IPR027385">
    <property type="entry name" value="Beta-barrel_OMP"/>
</dbReference>
<sequence>MRRVLLASVLSLAALPAFAADLPARTAPGAPAPAMASMYNWTGFYIGANAGYAWGAGDVNVVGDAAILANLAAATGPTSGSLNPGGFTAGAQAGFNYQINQFVMGVEADANWVDANDKSSWTGAAPGSSASFSSKVEWLSTVRARLGFAVNNVLVYGTGGVAFGQARSAWSYNDGTNAWTGGESGTRAGWALGAGVEYAFNRNWTAKVEYLHYDLGDKTFFSTTAATHTAKLKTDYSGNIVRAGINYKF</sequence>
<comment type="subcellular location">
    <subcellularLocation>
        <location evidence="1">Cell outer membrane</location>
    </subcellularLocation>
</comment>
<organism evidence="8 9">
    <name type="scientific">Alsobacter ponti</name>
    <dbReference type="NCBI Taxonomy" id="2962936"/>
    <lineage>
        <taxon>Bacteria</taxon>
        <taxon>Pseudomonadati</taxon>
        <taxon>Pseudomonadota</taxon>
        <taxon>Alphaproteobacteria</taxon>
        <taxon>Hyphomicrobiales</taxon>
        <taxon>Alsobacteraceae</taxon>
        <taxon>Alsobacter</taxon>
    </lineage>
</organism>
<dbReference type="EMBL" id="JANCLU010000017">
    <property type="protein sequence ID" value="MCP8940100.1"/>
    <property type="molecule type" value="Genomic_DNA"/>
</dbReference>
<dbReference type="InterPro" id="IPR011250">
    <property type="entry name" value="OMP/PagP_B-barrel"/>
</dbReference>
<keyword evidence="2 6" id="KW-0732">Signal</keyword>
<gene>
    <name evidence="8" type="ORF">NK718_16355</name>
</gene>
<dbReference type="Proteomes" id="UP001205890">
    <property type="component" value="Unassembled WGS sequence"/>
</dbReference>
<proteinExistence type="inferred from homology"/>
<dbReference type="SUPFAM" id="SSF56925">
    <property type="entry name" value="OMPA-like"/>
    <property type="match status" value="1"/>
</dbReference>
<keyword evidence="4" id="KW-0998">Cell outer membrane</keyword>
<dbReference type="InterPro" id="IPR051692">
    <property type="entry name" value="OMP-like"/>
</dbReference>
<evidence type="ECO:0000256" key="5">
    <source>
        <dbReference type="ARBA" id="ARBA00038306"/>
    </source>
</evidence>
<evidence type="ECO:0000313" key="9">
    <source>
        <dbReference type="Proteomes" id="UP001205890"/>
    </source>
</evidence>
<feature type="signal peptide" evidence="6">
    <location>
        <begin position="1"/>
        <end position="19"/>
    </location>
</feature>
<protein>
    <submittedName>
        <fullName evidence="8">Porin family protein</fullName>
    </submittedName>
</protein>
<evidence type="ECO:0000256" key="2">
    <source>
        <dbReference type="ARBA" id="ARBA00022729"/>
    </source>
</evidence>
<evidence type="ECO:0000259" key="7">
    <source>
        <dbReference type="Pfam" id="PF13505"/>
    </source>
</evidence>
<dbReference type="Pfam" id="PF13505">
    <property type="entry name" value="OMP_b-brl"/>
    <property type="match status" value="1"/>
</dbReference>
<comment type="similarity">
    <text evidence="5">Belongs to the Omp25/RopB family.</text>
</comment>
<name>A0ABT1LHD0_9HYPH</name>
<evidence type="ECO:0000256" key="4">
    <source>
        <dbReference type="ARBA" id="ARBA00023237"/>
    </source>
</evidence>
<feature type="chain" id="PRO_5045680990" evidence="6">
    <location>
        <begin position="20"/>
        <end position="249"/>
    </location>
</feature>
<comment type="caution">
    <text evidence="8">The sequence shown here is derived from an EMBL/GenBank/DDBJ whole genome shotgun (WGS) entry which is preliminary data.</text>
</comment>
<feature type="domain" description="Outer membrane protein beta-barrel" evidence="7">
    <location>
        <begin position="28"/>
        <end position="249"/>
    </location>
</feature>
<accession>A0ABT1LHD0</accession>
<dbReference type="PANTHER" id="PTHR34001:SF3">
    <property type="entry name" value="BLL7405 PROTEIN"/>
    <property type="match status" value="1"/>
</dbReference>
<dbReference type="RefSeq" id="WP_254744433.1">
    <property type="nucleotide sequence ID" value="NZ_JANCLU010000017.1"/>
</dbReference>